<feature type="transmembrane region" description="Helical" evidence="4">
    <location>
        <begin position="37"/>
        <end position="55"/>
    </location>
</feature>
<gene>
    <name evidence="6" type="ORF">ACFFHW_05620</name>
</gene>
<feature type="compositionally biased region" description="Basic and acidic residues" evidence="3">
    <location>
        <begin position="346"/>
        <end position="359"/>
    </location>
</feature>
<keyword evidence="6" id="KW-0808">Transferase</keyword>
<keyword evidence="4" id="KW-0472">Membrane</keyword>
<dbReference type="PROSITE" id="PS50887">
    <property type="entry name" value="GGDEF"/>
    <property type="match status" value="1"/>
</dbReference>
<dbReference type="Gene3D" id="3.30.70.270">
    <property type="match status" value="1"/>
</dbReference>
<keyword evidence="6" id="KW-0548">Nucleotidyltransferase</keyword>
<keyword evidence="4" id="KW-1133">Transmembrane helix</keyword>
<feature type="transmembrane region" description="Helical" evidence="4">
    <location>
        <begin position="218"/>
        <end position="234"/>
    </location>
</feature>
<dbReference type="CDD" id="cd01949">
    <property type="entry name" value="GGDEF"/>
    <property type="match status" value="1"/>
</dbReference>
<evidence type="ECO:0000313" key="7">
    <source>
        <dbReference type="Proteomes" id="UP001589814"/>
    </source>
</evidence>
<evidence type="ECO:0000256" key="2">
    <source>
        <dbReference type="ARBA" id="ARBA00034247"/>
    </source>
</evidence>
<keyword evidence="4" id="KW-0812">Transmembrane</keyword>
<dbReference type="InterPro" id="IPR050469">
    <property type="entry name" value="Diguanylate_Cyclase"/>
</dbReference>
<dbReference type="RefSeq" id="WP_019950428.1">
    <property type="nucleotide sequence ID" value="NZ_JBHLVX010000020.1"/>
</dbReference>
<feature type="transmembrane region" description="Helical" evidence="4">
    <location>
        <begin position="124"/>
        <end position="144"/>
    </location>
</feature>
<feature type="transmembrane region" description="Helical" evidence="4">
    <location>
        <begin position="94"/>
        <end position="112"/>
    </location>
</feature>
<feature type="region of interest" description="Disordered" evidence="3">
    <location>
        <begin position="345"/>
        <end position="368"/>
    </location>
</feature>
<dbReference type="Pfam" id="PF00990">
    <property type="entry name" value="GGDEF"/>
    <property type="match status" value="2"/>
</dbReference>
<dbReference type="SMART" id="SM00267">
    <property type="entry name" value="GGDEF"/>
    <property type="match status" value="1"/>
</dbReference>
<evidence type="ECO:0000256" key="1">
    <source>
        <dbReference type="ARBA" id="ARBA00012528"/>
    </source>
</evidence>
<evidence type="ECO:0000256" key="3">
    <source>
        <dbReference type="SAM" id="MobiDB-lite"/>
    </source>
</evidence>
<proteinExistence type="predicted"/>
<organism evidence="6 7">
    <name type="scientific">Kushneria aurantia</name>
    <dbReference type="NCBI Taxonomy" id="504092"/>
    <lineage>
        <taxon>Bacteria</taxon>
        <taxon>Pseudomonadati</taxon>
        <taxon>Pseudomonadota</taxon>
        <taxon>Gammaproteobacteria</taxon>
        <taxon>Oceanospirillales</taxon>
        <taxon>Halomonadaceae</taxon>
        <taxon>Kushneria</taxon>
    </lineage>
</organism>
<reference evidence="6 7" key="1">
    <citation type="submission" date="2024-09" db="EMBL/GenBank/DDBJ databases">
        <authorList>
            <person name="Sun Q."/>
            <person name="Mori K."/>
        </authorList>
    </citation>
    <scope>NUCLEOTIDE SEQUENCE [LARGE SCALE GENOMIC DNA]</scope>
    <source>
        <strain evidence="6 7">CCM 7415</strain>
    </source>
</reference>
<dbReference type="PANTHER" id="PTHR45138:SF9">
    <property type="entry name" value="DIGUANYLATE CYCLASE DGCM-RELATED"/>
    <property type="match status" value="1"/>
</dbReference>
<dbReference type="EC" id="2.7.7.65" evidence="1"/>
<dbReference type="InterPro" id="IPR043128">
    <property type="entry name" value="Rev_trsase/Diguanyl_cyclase"/>
</dbReference>
<accession>A0ABV6G1W8</accession>
<sequence length="428" mass="47421">MRQAVHRSIPFLLPLALAGIALLLIRSQWLPHSLVDVVGLLPWLIGALGSVLSLVYDRIRTLFLIIILLLAYQLLMPHLHFMLRHGEVRADTQLTFLLTALLLPPIFTLFALWRERAHPFKDILLRLIALGVLLLGARIVQQYFSGQLSNWLLDNWLPLPSFVLLPLPQPIMLTFAISFGALTLPSILDNRPAHAAQLVAMSAFFWTLPYIFRHPEALTLVTTAALIMLSAALVHESFHMAFVDELTGLPGRRALNEKLQRLGRRYTLAMTDVDHFKKFNDTHGHDVGDQVLKMVAAQLRGVTGGGKAYRYGGEEFTIVFPGKSIAQCLPHIEAVRESIENYVMQPRDRNTRPGDDRKGAGRRTGSARAAGGLSVTISIGVAERTAQLATPEEVIKAADKSLYKAKNAGRNCVMAHGSRAPAKRKRAG</sequence>
<dbReference type="InterPro" id="IPR000160">
    <property type="entry name" value="GGDEF_dom"/>
</dbReference>
<evidence type="ECO:0000256" key="4">
    <source>
        <dbReference type="SAM" id="Phobius"/>
    </source>
</evidence>
<dbReference type="GO" id="GO:0052621">
    <property type="term" value="F:diguanylate cyclase activity"/>
    <property type="evidence" value="ECO:0007669"/>
    <property type="project" value="UniProtKB-EC"/>
</dbReference>
<comment type="caution">
    <text evidence="6">The sequence shown here is derived from an EMBL/GenBank/DDBJ whole genome shotgun (WGS) entry which is preliminary data.</text>
</comment>
<feature type="transmembrane region" description="Helical" evidence="4">
    <location>
        <begin position="195"/>
        <end position="212"/>
    </location>
</feature>
<dbReference type="EMBL" id="JBHLVX010000020">
    <property type="protein sequence ID" value="MFC0267478.1"/>
    <property type="molecule type" value="Genomic_DNA"/>
</dbReference>
<evidence type="ECO:0000313" key="6">
    <source>
        <dbReference type="EMBL" id="MFC0267478.1"/>
    </source>
</evidence>
<dbReference type="PANTHER" id="PTHR45138">
    <property type="entry name" value="REGULATORY COMPONENTS OF SENSORY TRANSDUCTION SYSTEM"/>
    <property type="match status" value="1"/>
</dbReference>
<protein>
    <recommendedName>
        <fullName evidence="1">diguanylate cyclase</fullName>
        <ecNumber evidence="1">2.7.7.65</ecNumber>
    </recommendedName>
</protein>
<dbReference type="SUPFAM" id="SSF55073">
    <property type="entry name" value="Nucleotide cyclase"/>
    <property type="match status" value="1"/>
</dbReference>
<evidence type="ECO:0000259" key="5">
    <source>
        <dbReference type="PROSITE" id="PS50887"/>
    </source>
</evidence>
<comment type="catalytic activity">
    <reaction evidence="2">
        <text>2 GTP = 3',3'-c-di-GMP + 2 diphosphate</text>
        <dbReference type="Rhea" id="RHEA:24898"/>
        <dbReference type="ChEBI" id="CHEBI:33019"/>
        <dbReference type="ChEBI" id="CHEBI:37565"/>
        <dbReference type="ChEBI" id="CHEBI:58805"/>
        <dbReference type="EC" id="2.7.7.65"/>
    </reaction>
</comment>
<dbReference type="NCBIfam" id="TIGR00254">
    <property type="entry name" value="GGDEF"/>
    <property type="match status" value="1"/>
</dbReference>
<feature type="transmembrane region" description="Helical" evidence="4">
    <location>
        <begin position="164"/>
        <end position="188"/>
    </location>
</feature>
<keyword evidence="7" id="KW-1185">Reference proteome</keyword>
<name>A0ABV6G1W8_9GAMM</name>
<feature type="domain" description="GGDEF" evidence="5">
    <location>
        <begin position="264"/>
        <end position="418"/>
    </location>
</feature>
<feature type="transmembrane region" description="Helical" evidence="4">
    <location>
        <begin position="62"/>
        <end position="82"/>
    </location>
</feature>
<dbReference type="InterPro" id="IPR029787">
    <property type="entry name" value="Nucleotide_cyclase"/>
</dbReference>
<dbReference type="Proteomes" id="UP001589814">
    <property type="component" value="Unassembled WGS sequence"/>
</dbReference>